<feature type="domain" description="Pyruvate phosphate dikinase AMP/ATP-binding" evidence="16">
    <location>
        <begin position="17"/>
        <end position="348"/>
    </location>
</feature>
<comment type="cofactor">
    <cofactor evidence="1">
        <name>Mg(2+)</name>
        <dbReference type="ChEBI" id="CHEBI:18420"/>
    </cofactor>
</comment>
<dbReference type="PANTHER" id="PTHR43030">
    <property type="entry name" value="PHOSPHOENOLPYRUVATE SYNTHASE"/>
    <property type="match status" value="1"/>
</dbReference>
<dbReference type="PROSITE" id="PS00370">
    <property type="entry name" value="PEP_ENZYMES_PHOS_SITE"/>
    <property type="match status" value="1"/>
</dbReference>
<evidence type="ECO:0000313" key="19">
    <source>
        <dbReference type="Proteomes" id="UP000189810"/>
    </source>
</evidence>
<keyword evidence="9" id="KW-0547">Nucleotide-binding</keyword>
<dbReference type="STRING" id="381751.SAMN05444391_0026"/>
<evidence type="ECO:0000256" key="13">
    <source>
        <dbReference type="ARBA" id="ARBA00033470"/>
    </source>
</evidence>
<evidence type="ECO:0000256" key="8">
    <source>
        <dbReference type="ARBA" id="ARBA00022723"/>
    </source>
</evidence>
<keyword evidence="10" id="KW-0418">Kinase</keyword>
<keyword evidence="7" id="KW-0808">Transferase</keyword>
<evidence type="ECO:0000256" key="4">
    <source>
        <dbReference type="ARBA" id="ARBA00007837"/>
    </source>
</evidence>
<dbReference type="RefSeq" id="WP_079653243.1">
    <property type="nucleotide sequence ID" value="NZ_LT670846.1"/>
</dbReference>
<dbReference type="InterPro" id="IPR018274">
    <property type="entry name" value="PEP_util_AS"/>
</dbReference>
<comment type="function">
    <text evidence="2">Catalyzes the phosphorylation of pyruvate to phosphoenolpyruvate.</text>
</comment>
<evidence type="ECO:0000256" key="14">
    <source>
        <dbReference type="ARBA" id="ARBA00047700"/>
    </source>
</evidence>
<keyword evidence="19" id="KW-1185">Reference proteome</keyword>
<dbReference type="FunFam" id="3.50.30.10:FF:000002">
    <property type="entry name" value="Phosphoenolpyruvate synthase"/>
    <property type="match status" value="1"/>
</dbReference>
<dbReference type="NCBIfam" id="NF005057">
    <property type="entry name" value="PRK06464.1"/>
    <property type="match status" value="1"/>
</dbReference>
<dbReference type="EC" id="2.7.9.2" evidence="5"/>
<dbReference type="FunFam" id="3.30.1490.20:FF:000010">
    <property type="entry name" value="Phosphoenolpyruvate synthase"/>
    <property type="match status" value="1"/>
</dbReference>
<dbReference type="InterPro" id="IPR015813">
    <property type="entry name" value="Pyrv/PenolPyrv_kinase-like_dom"/>
</dbReference>
<dbReference type="PROSITE" id="PS00742">
    <property type="entry name" value="PEP_ENZYMES_2"/>
    <property type="match status" value="1"/>
</dbReference>
<evidence type="ECO:0000256" key="12">
    <source>
        <dbReference type="ARBA" id="ARBA00022842"/>
    </source>
</evidence>
<name>A0A1M6Q0C5_9AQUI</name>
<keyword evidence="12" id="KW-0460">Magnesium</keyword>
<dbReference type="PANTHER" id="PTHR43030:SF1">
    <property type="entry name" value="PHOSPHOENOLPYRUVATE SYNTHASE"/>
    <property type="match status" value="1"/>
</dbReference>
<dbReference type="Gene3D" id="3.50.30.10">
    <property type="entry name" value="Phosphohistidine domain"/>
    <property type="match status" value="1"/>
</dbReference>
<evidence type="ECO:0000256" key="11">
    <source>
        <dbReference type="ARBA" id="ARBA00022840"/>
    </source>
</evidence>
<evidence type="ECO:0000259" key="15">
    <source>
        <dbReference type="Pfam" id="PF00391"/>
    </source>
</evidence>
<dbReference type="GO" id="GO:0005524">
    <property type="term" value="F:ATP binding"/>
    <property type="evidence" value="ECO:0007669"/>
    <property type="project" value="UniProtKB-KW"/>
</dbReference>
<gene>
    <name evidence="18" type="ORF">SAMN05444391_0026</name>
</gene>
<dbReference type="SUPFAM" id="SSF51621">
    <property type="entry name" value="Phosphoenolpyruvate/pyruvate domain"/>
    <property type="match status" value="1"/>
</dbReference>
<protein>
    <recommendedName>
        <fullName evidence="6">Phosphoenolpyruvate synthase</fullName>
        <ecNumber evidence="5">2.7.9.2</ecNumber>
    </recommendedName>
    <alternativeName>
        <fullName evidence="13">Pyruvate, water dikinase</fullName>
    </alternativeName>
</protein>
<evidence type="ECO:0000313" key="18">
    <source>
        <dbReference type="EMBL" id="SHK13668.1"/>
    </source>
</evidence>
<evidence type="ECO:0000256" key="10">
    <source>
        <dbReference type="ARBA" id="ARBA00022777"/>
    </source>
</evidence>
<evidence type="ECO:0000256" key="9">
    <source>
        <dbReference type="ARBA" id="ARBA00022741"/>
    </source>
</evidence>
<keyword evidence="8" id="KW-0479">Metal-binding</keyword>
<proteinExistence type="inferred from homology"/>
<evidence type="ECO:0000256" key="7">
    <source>
        <dbReference type="ARBA" id="ARBA00022679"/>
    </source>
</evidence>
<evidence type="ECO:0000256" key="5">
    <source>
        <dbReference type="ARBA" id="ARBA00011996"/>
    </source>
</evidence>
<dbReference type="SUPFAM" id="SSF56059">
    <property type="entry name" value="Glutathione synthetase ATP-binding domain-like"/>
    <property type="match status" value="1"/>
</dbReference>
<dbReference type="AlphaFoldDB" id="A0A1M6Q0C5"/>
<evidence type="ECO:0000256" key="6">
    <source>
        <dbReference type="ARBA" id="ARBA00021623"/>
    </source>
</evidence>
<sequence>MKRFLVWLDEVGIEDVALVGGKNASLGEMIRNLKPLGINIPYGFVVTSEAYYEFLRYNNLEDAIRKELEGLNVKDVEDLAKRGYRVRELIKGGEFPPEIEEMIKEYYHKLSEMYGSFAVDVAVRSSATAEDLPHASFAGQQETYLNVVGAENVLTAIKNGFASLFTDRAISYRESFGFDHFKVGIAMGIQKMVRSDMGASGVMFTLDTESGFRDVVVINAAYGLGELVVQGVVTPDEFVVFKPTLQAGYSAIIEKKLGRKDRKMVYGTGGERTKVVNVPLAEQKQFALSDDEILKLARWAILIEEHYSKKNGRWTPMDIEWAKDGILNELFIVQARPETVHSRREESKLKVYKFKQPLEERENKRLVYGIAVGDKIATGRVRVIYDIKDAGQFQEGEILVTDITDPDWEPIMKKASAIVTNRGGRTAHAAIVARELGIPAIVGTHKATEILKTGMEVTVSCAEGEIGYVYEGYIPFEVEEIDLKDLKKPKTKIMMNVGNPESAFRYSSLPNDGVGLAREEFIIANYIKIHPLTLIYFEEIKELYKELSLRGILDERGNCPMSAVYTYAPERLKKVLAKGKDKKMINLRRIVEDTENLTIGYDDKSQYFVKKLSYGIAKISAAFYPNPVIVRFSDFKSNEYKGLIGGELFEPEEENPMLGWRGASRYYSEVYKPAFGLECQAILRVRNKMGLTNTKVMVPFCRTPEEGRRVLEVMEEFGLRRGDNGLEVYVMAELPSNVVLADEFAEIFDGFSIGSNDLTQLTLGLDRDSGLVAHLYDERNEAVKRLISSLIKVAKEKGKKVGICGQGPSDFPDFAAFLVKEGIDSISLNPDSVLKTLLVVLGVEKEMEEVRSESANA</sequence>
<evidence type="ECO:0000256" key="3">
    <source>
        <dbReference type="ARBA" id="ARBA00004742"/>
    </source>
</evidence>
<dbReference type="UniPathway" id="UPA00138"/>
<dbReference type="InterPro" id="IPR040442">
    <property type="entry name" value="Pyrv_kinase-like_dom_sf"/>
</dbReference>
<keyword evidence="11" id="KW-0067">ATP-binding</keyword>
<reference evidence="18 19" key="1">
    <citation type="submission" date="2016-11" db="EMBL/GenBank/DDBJ databases">
        <authorList>
            <person name="Jaros S."/>
            <person name="Januszkiewicz K."/>
            <person name="Wedrychowicz H."/>
        </authorList>
    </citation>
    <scope>NUCLEOTIDE SEQUENCE [LARGE SCALE GENOMIC DNA]</scope>
    <source>
        <strain evidence="18 19">DSM 19557</strain>
    </source>
</reference>
<dbReference type="Gene3D" id="3.30.470.20">
    <property type="entry name" value="ATP-grasp fold, B domain"/>
    <property type="match status" value="1"/>
</dbReference>
<dbReference type="InterPro" id="IPR000121">
    <property type="entry name" value="PEP_util_C"/>
</dbReference>
<feature type="domain" description="PEP-utilising enzyme mobile" evidence="15">
    <location>
        <begin position="393"/>
        <end position="464"/>
    </location>
</feature>
<dbReference type="SUPFAM" id="SSF52009">
    <property type="entry name" value="Phosphohistidine domain"/>
    <property type="match status" value="1"/>
</dbReference>
<dbReference type="GO" id="GO:0008986">
    <property type="term" value="F:pyruvate, water dikinase activity"/>
    <property type="evidence" value="ECO:0007669"/>
    <property type="project" value="UniProtKB-EC"/>
</dbReference>
<comment type="similarity">
    <text evidence="4">Belongs to the PEP-utilizing enzyme family.</text>
</comment>
<keyword evidence="18" id="KW-0670">Pyruvate</keyword>
<dbReference type="InterPro" id="IPR023151">
    <property type="entry name" value="PEP_util_CS"/>
</dbReference>
<dbReference type="Pfam" id="PF00391">
    <property type="entry name" value="PEP-utilizers"/>
    <property type="match status" value="1"/>
</dbReference>
<feature type="domain" description="PEP-utilising enzyme C-terminal" evidence="17">
    <location>
        <begin position="488"/>
        <end position="836"/>
    </location>
</feature>
<dbReference type="InterPro" id="IPR008279">
    <property type="entry name" value="PEP-util_enz_mobile_dom"/>
</dbReference>
<comment type="catalytic activity">
    <reaction evidence="14">
        <text>pyruvate + ATP + H2O = phosphoenolpyruvate + AMP + phosphate + 2 H(+)</text>
        <dbReference type="Rhea" id="RHEA:11364"/>
        <dbReference type="ChEBI" id="CHEBI:15361"/>
        <dbReference type="ChEBI" id="CHEBI:15377"/>
        <dbReference type="ChEBI" id="CHEBI:15378"/>
        <dbReference type="ChEBI" id="CHEBI:30616"/>
        <dbReference type="ChEBI" id="CHEBI:43474"/>
        <dbReference type="ChEBI" id="CHEBI:58702"/>
        <dbReference type="ChEBI" id="CHEBI:456215"/>
        <dbReference type="EC" id="2.7.9.2"/>
    </reaction>
</comment>
<accession>A0A1M6Q0C5</accession>
<dbReference type="Gene3D" id="3.20.20.60">
    <property type="entry name" value="Phosphoenolpyruvate-binding domains"/>
    <property type="match status" value="1"/>
</dbReference>
<evidence type="ECO:0000256" key="1">
    <source>
        <dbReference type="ARBA" id="ARBA00001946"/>
    </source>
</evidence>
<dbReference type="InterPro" id="IPR036637">
    <property type="entry name" value="Phosphohistidine_dom_sf"/>
</dbReference>
<dbReference type="GO" id="GO:0046872">
    <property type="term" value="F:metal ion binding"/>
    <property type="evidence" value="ECO:0007669"/>
    <property type="project" value="UniProtKB-KW"/>
</dbReference>
<evidence type="ECO:0000259" key="16">
    <source>
        <dbReference type="Pfam" id="PF01326"/>
    </source>
</evidence>
<dbReference type="Gene3D" id="3.30.1490.20">
    <property type="entry name" value="ATP-grasp fold, A domain"/>
    <property type="match status" value="1"/>
</dbReference>
<dbReference type="GO" id="GO:0006094">
    <property type="term" value="P:gluconeogenesis"/>
    <property type="evidence" value="ECO:0007669"/>
    <property type="project" value="UniProtKB-UniPathway"/>
</dbReference>
<dbReference type="Proteomes" id="UP000189810">
    <property type="component" value="Chromosome I"/>
</dbReference>
<dbReference type="OrthoDB" id="9765468at2"/>
<dbReference type="Pfam" id="PF01326">
    <property type="entry name" value="PPDK_N"/>
    <property type="match status" value="1"/>
</dbReference>
<evidence type="ECO:0000259" key="17">
    <source>
        <dbReference type="Pfam" id="PF02896"/>
    </source>
</evidence>
<dbReference type="InterPro" id="IPR013815">
    <property type="entry name" value="ATP_grasp_subdomain_1"/>
</dbReference>
<dbReference type="FunFam" id="3.30.470.20:FF:000017">
    <property type="entry name" value="Phosphoenolpyruvate synthase"/>
    <property type="match status" value="1"/>
</dbReference>
<dbReference type="InterPro" id="IPR006319">
    <property type="entry name" value="PEP_synth"/>
</dbReference>
<organism evidence="18 19">
    <name type="scientific">Thermocrinis minervae</name>
    <dbReference type="NCBI Taxonomy" id="381751"/>
    <lineage>
        <taxon>Bacteria</taxon>
        <taxon>Pseudomonadati</taxon>
        <taxon>Aquificota</taxon>
        <taxon>Aquificia</taxon>
        <taxon>Aquificales</taxon>
        <taxon>Aquificaceae</taxon>
        <taxon>Thermocrinis</taxon>
    </lineage>
</organism>
<dbReference type="NCBIfam" id="TIGR01418">
    <property type="entry name" value="PEP_synth"/>
    <property type="match status" value="1"/>
</dbReference>
<dbReference type="Pfam" id="PF02896">
    <property type="entry name" value="PEP-utilizers_C"/>
    <property type="match status" value="1"/>
</dbReference>
<comment type="pathway">
    <text evidence="3">Carbohydrate biosynthesis; gluconeogenesis.</text>
</comment>
<dbReference type="EMBL" id="LT670846">
    <property type="protein sequence ID" value="SHK13668.1"/>
    <property type="molecule type" value="Genomic_DNA"/>
</dbReference>
<dbReference type="InterPro" id="IPR002192">
    <property type="entry name" value="PPDK_AMP/ATP-bd"/>
</dbReference>
<evidence type="ECO:0000256" key="2">
    <source>
        <dbReference type="ARBA" id="ARBA00002988"/>
    </source>
</evidence>